<proteinExistence type="predicted"/>
<dbReference type="Proteomes" id="UP000078541">
    <property type="component" value="Unassembled WGS sequence"/>
</dbReference>
<keyword evidence="2" id="KW-1185">Reference proteome</keyword>
<organism evidence="1 2">
    <name type="scientific">Trachymyrmex septentrionalis</name>
    <dbReference type="NCBI Taxonomy" id="34720"/>
    <lineage>
        <taxon>Eukaryota</taxon>
        <taxon>Metazoa</taxon>
        <taxon>Ecdysozoa</taxon>
        <taxon>Arthropoda</taxon>
        <taxon>Hexapoda</taxon>
        <taxon>Insecta</taxon>
        <taxon>Pterygota</taxon>
        <taxon>Neoptera</taxon>
        <taxon>Endopterygota</taxon>
        <taxon>Hymenoptera</taxon>
        <taxon>Apocrita</taxon>
        <taxon>Aculeata</taxon>
        <taxon>Formicoidea</taxon>
        <taxon>Formicidae</taxon>
        <taxon>Myrmicinae</taxon>
        <taxon>Trachymyrmex</taxon>
    </lineage>
</organism>
<evidence type="ECO:0000313" key="2">
    <source>
        <dbReference type="Proteomes" id="UP000078541"/>
    </source>
</evidence>
<accession>A0A195FM11</accession>
<protein>
    <submittedName>
        <fullName evidence="1">Uncharacterized protein</fullName>
    </submittedName>
</protein>
<dbReference type="EMBL" id="KQ981430">
    <property type="protein sequence ID" value="KYN41735.1"/>
    <property type="molecule type" value="Genomic_DNA"/>
</dbReference>
<name>A0A195FM11_9HYME</name>
<evidence type="ECO:0000313" key="1">
    <source>
        <dbReference type="EMBL" id="KYN41735.1"/>
    </source>
</evidence>
<sequence>MSGRAWKRERERGDVSCRVHNLVQDIARECNPLTLRRPSSYRCLPYMLDGTTVRDSYICFRFESPAENHVRQVKRSRQWKRGGVRLVPSFRVKHRIRSHRDARRVTERPWLPASPLAAPAAGPRKQLATGSDATAVVVVNIGRTPVLVRASEGSNYLRSGSSLLRYLGSCR</sequence>
<reference evidence="1 2" key="1">
    <citation type="submission" date="2016-03" db="EMBL/GenBank/DDBJ databases">
        <title>Trachymyrmex septentrionalis WGS genome.</title>
        <authorList>
            <person name="Nygaard S."/>
            <person name="Hu H."/>
            <person name="Boomsma J."/>
            <person name="Zhang G."/>
        </authorList>
    </citation>
    <scope>NUCLEOTIDE SEQUENCE [LARGE SCALE GENOMIC DNA]</scope>
    <source>
        <strain evidence="1">Tsep2-gDNA-1</strain>
        <tissue evidence="1">Whole body</tissue>
    </source>
</reference>
<gene>
    <name evidence="1" type="ORF">ALC56_03878</name>
</gene>
<dbReference type="AlphaFoldDB" id="A0A195FM11"/>